<gene>
    <name evidence="3" type="ORF">Ptr86124_004385</name>
    <name evidence="2" type="ORF">PtrM4_091220</name>
</gene>
<feature type="region of interest" description="Disordered" evidence="1">
    <location>
        <begin position="129"/>
        <end position="148"/>
    </location>
</feature>
<name>A0A2W1FR40_9PLEO</name>
<feature type="region of interest" description="Disordered" evidence="1">
    <location>
        <begin position="1"/>
        <end position="122"/>
    </location>
</feature>
<feature type="compositionally biased region" description="Basic residues" evidence="1">
    <location>
        <begin position="51"/>
        <end position="67"/>
    </location>
</feature>
<feature type="region of interest" description="Disordered" evidence="1">
    <location>
        <begin position="703"/>
        <end position="752"/>
    </location>
</feature>
<dbReference type="EMBL" id="NQIK02000004">
    <property type="protein sequence ID" value="KAF7571622.1"/>
    <property type="molecule type" value="Genomic_DNA"/>
</dbReference>
<protein>
    <submittedName>
        <fullName evidence="2">DUF612 multi-domain protein</fullName>
    </submittedName>
</protein>
<feature type="region of interest" description="Disordered" evidence="1">
    <location>
        <begin position="596"/>
        <end position="682"/>
    </location>
</feature>
<evidence type="ECO:0000313" key="4">
    <source>
        <dbReference type="Proteomes" id="UP000249757"/>
    </source>
</evidence>
<feature type="compositionally biased region" description="Basic residues" evidence="1">
    <location>
        <begin position="743"/>
        <end position="752"/>
    </location>
</feature>
<dbReference type="AlphaFoldDB" id="A0A2W1FR40"/>
<feature type="compositionally biased region" description="Basic and acidic residues" evidence="1">
    <location>
        <begin position="526"/>
        <end position="543"/>
    </location>
</feature>
<dbReference type="Proteomes" id="UP000249757">
    <property type="component" value="Unassembled WGS sequence"/>
</dbReference>
<reference evidence="2" key="1">
    <citation type="journal article" date="2018" name="BMC Genomics">
        <title>Comparative genomics of the wheat fungal pathogen Pyrenophora tritici-repentis reveals chromosomal variations and genome plasticity.</title>
        <authorList>
            <person name="Moolhuijzen P."/>
            <person name="See P.T."/>
            <person name="Hane J.K."/>
            <person name="Shi G."/>
            <person name="Liu Z."/>
            <person name="Oliver R.P."/>
            <person name="Moffat C.S."/>
        </authorList>
    </citation>
    <scope>NUCLEOTIDE SEQUENCE [LARGE SCALE GENOMIC DNA]</scope>
    <source>
        <strain evidence="2">M4</strain>
    </source>
</reference>
<proteinExistence type="predicted"/>
<comment type="caution">
    <text evidence="3">The sequence shown here is derived from an EMBL/GenBank/DDBJ whole genome shotgun (WGS) entry which is preliminary data.</text>
</comment>
<dbReference type="Proteomes" id="UP000245464">
    <property type="component" value="Chromosome 4"/>
</dbReference>
<feature type="region of interest" description="Disordered" evidence="1">
    <location>
        <begin position="448"/>
        <end position="578"/>
    </location>
</feature>
<organism evidence="3 4">
    <name type="scientific">Pyrenophora tritici-repentis</name>
    <dbReference type="NCBI Taxonomy" id="45151"/>
    <lineage>
        <taxon>Eukaryota</taxon>
        <taxon>Fungi</taxon>
        <taxon>Dikarya</taxon>
        <taxon>Ascomycota</taxon>
        <taxon>Pezizomycotina</taxon>
        <taxon>Dothideomycetes</taxon>
        <taxon>Pleosporomycetidae</taxon>
        <taxon>Pleosporales</taxon>
        <taxon>Pleosporineae</taxon>
        <taxon>Pleosporaceae</taxon>
        <taxon>Pyrenophora</taxon>
    </lineage>
</organism>
<feature type="compositionally biased region" description="Low complexity" evidence="1">
    <location>
        <begin position="647"/>
        <end position="676"/>
    </location>
</feature>
<feature type="compositionally biased region" description="Basic and acidic residues" evidence="1">
    <location>
        <begin position="483"/>
        <end position="494"/>
    </location>
</feature>
<dbReference type="OMA" id="APTKANF"/>
<reference evidence="4" key="4">
    <citation type="journal article" date="2022" name="Microb. Genom.">
        <title>A global pangenome for the wheat fungal pathogen Pyrenophora tritici-repentis and prediction of effector protein structural homology.</title>
        <authorList>
            <person name="Moolhuijzen P.M."/>
            <person name="See P.T."/>
            <person name="Shi G."/>
            <person name="Powell H.R."/>
            <person name="Cockram J."/>
            <person name="Jorgensen L.N."/>
            <person name="Benslimane H."/>
            <person name="Strelkov S.E."/>
            <person name="Turner J."/>
            <person name="Liu Z."/>
            <person name="Moffat C.S."/>
        </authorList>
    </citation>
    <scope>NUCLEOTIDE SEQUENCE [LARGE SCALE GENOMIC DNA]</scope>
</reference>
<sequence>MRLTRARAQQGAEEAIDATERAPLNDISTNESPKQNRYDEELPAKTPGKTPGKKTKGKGRVKKGKKGKATEEDKEKVEVGPEDEEASIEAPANEEADQDDTKALPHGQSTAAPRHRTSADDDLIGENAEVVANTERPVTPPPKPVHMTRRQLAIQEEQSKQEQCAPTPQEPGTEVPHTTEDMVEVNVSTDAPAKDVDMIAQEPLVADAKEEPVLESAVEPVTKVEAEAIAEPELSQEIVETEASKETAPEVPQIEEPNTEESREIPKPEAAVTEVEAPIQAPQVDPEPPVSSVENNSEPEPKALEIDMPIEAPMTPHTRASSIRRLSRSPSKSPMRLEESFEAIDALEEALENVTSLGSFDRVEEEKTPIMEEFAKSIITSDVRPGTAKEATTTVTRISRAPSVSAPKSMKPIKSSIARTTSVRVASNKEVKIAPTETVDYLASKRRPVSMCFPTPPPPPKGRAPTRATFQLSSNDVVAKLKTQKEERQKREAEGVAPKARPLSMPPPPKSNKPLTKPAFQLPGEKIAEKLRAQKEEREKREAQAPQHSAPNPRPVSISMAPHAKSTKAPTKAHFELPGSAVAEKLRIKREERLKRMEEAEAAKKEAALKTRQAPAIRKPVTMPVRQHEQPGVTIPPPQPQAQRATSLASKRSSMSLSQSTSQSRSVSNSSSNRNSIIVPKAVVTPIDVVHQKVKGREVFNRDRIEKEARERERREKEEAAKRARAEAAERGRIASREWAEKQRRKMMGLST</sequence>
<evidence type="ECO:0000313" key="2">
    <source>
        <dbReference type="EMBL" id="KAF7571622.1"/>
    </source>
</evidence>
<feature type="compositionally biased region" description="Basic and acidic residues" evidence="1">
    <location>
        <begin position="703"/>
        <end position="742"/>
    </location>
</feature>
<evidence type="ECO:0000313" key="3">
    <source>
        <dbReference type="EMBL" id="KAI1517448.1"/>
    </source>
</evidence>
<keyword evidence="4" id="KW-1185">Reference proteome</keyword>
<feature type="region of interest" description="Disordered" evidence="1">
    <location>
        <begin position="227"/>
        <end position="337"/>
    </location>
</feature>
<accession>A0A2W1FR40</accession>
<reference evidence="3" key="2">
    <citation type="submission" date="2021-05" db="EMBL/GenBank/DDBJ databases">
        <authorList>
            <person name="Moolhuijzen P.M."/>
            <person name="Moffat C.S."/>
        </authorList>
    </citation>
    <scope>NUCLEOTIDE SEQUENCE</scope>
    <source>
        <strain evidence="3">86-124</strain>
    </source>
</reference>
<dbReference type="EMBL" id="NRDI02000004">
    <property type="protein sequence ID" value="KAI1517448.1"/>
    <property type="molecule type" value="Genomic_DNA"/>
</dbReference>
<dbReference type="OrthoDB" id="3946796at2759"/>
<feature type="compositionally biased region" description="Basic and acidic residues" evidence="1">
    <location>
        <begin position="68"/>
        <end position="79"/>
    </location>
</feature>
<feature type="region of interest" description="Disordered" evidence="1">
    <location>
        <begin position="155"/>
        <end position="178"/>
    </location>
</feature>
<feature type="compositionally biased region" description="Basic and acidic residues" evidence="1">
    <location>
        <begin position="596"/>
        <end position="609"/>
    </location>
</feature>
<feature type="compositionally biased region" description="Basic and acidic residues" evidence="1">
    <location>
        <begin position="34"/>
        <end position="43"/>
    </location>
</feature>
<feature type="compositionally biased region" description="Acidic residues" evidence="1">
    <location>
        <begin position="80"/>
        <end position="98"/>
    </location>
</feature>
<reference evidence="3" key="3">
    <citation type="journal article" date="2022" name="bioRxiv">
        <title>A global pangenome for the wheat fungal pathogen Pyrenophora tritici-repentis and prediction of effector protein structural homology.</title>
        <authorList>
            <person name="Moolhuijzen P."/>
            <person name="See P.T."/>
            <person name="Shi G."/>
            <person name="Powell H.R."/>
            <person name="Cockram J."/>
            <person name="Jorgensen L.N."/>
            <person name="Benslimane H."/>
            <person name="Strelkov S.E."/>
            <person name="Turner J."/>
            <person name="Liu Z."/>
            <person name="Moffat C.S."/>
        </authorList>
    </citation>
    <scope>NUCLEOTIDE SEQUENCE</scope>
    <source>
        <strain evidence="3">86-124</strain>
    </source>
</reference>
<evidence type="ECO:0000256" key="1">
    <source>
        <dbReference type="SAM" id="MobiDB-lite"/>
    </source>
</evidence>